<dbReference type="Pfam" id="PF00877">
    <property type="entry name" value="NLPC_P60"/>
    <property type="match status" value="1"/>
</dbReference>
<keyword evidence="8" id="KW-1185">Reference proteome</keyword>
<organism evidence="7 8">
    <name type="scientific">Lactobacillus hamsteri DSM 5661 = JCM 6256</name>
    <dbReference type="NCBI Taxonomy" id="1423754"/>
    <lineage>
        <taxon>Bacteria</taxon>
        <taxon>Bacillati</taxon>
        <taxon>Bacillota</taxon>
        <taxon>Bacilli</taxon>
        <taxon>Lactobacillales</taxon>
        <taxon>Lactobacillaceae</taxon>
        <taxon>Lactobacillus</taxon>
    </lineage>
</organism>
<dbReference type="GO" id="GO:0006508">
    <property type="term" value="P:proteolysis"/>
    <property type="evidence" value="ECO:0007669"/>
    <property type="project" value="UniProtKB-KW"/>
</dbReference>
<dbReference type="InterPro" id="IPR036365">
    <property type="entry name" value="PGBD-like_sf"/>
</dbReference>
<keyword evidence="5" id="KW-0732">Signal</keyword>
<dbReference type="AlphaFoldDB" id="A0A0R1Y6W0"/>
<feature type="chain" id="PRO_5006413585" description="NlpC/P60 domain-containing protein" evidence="5">
    <location>
        <begin position="28"/>
        <end position="365"/>
    </location>
</feature>
<dbReference type="InterPro" id="IPR044081">
    <property type="entry name" value="DUF5776"/>
</dbReference>
<accession>A0A0R1Y6W0</accession>
<gene>
    <name evidence="7" type="ORF">FC39_GL001718</name>
</gene>
<evidence type="ECO:0000256" key="2">
    <source>
        <dbReference type="ARBA" id="ARBA00022670"/>
    </source>
</evidence>
<comment type="similarity">
    <text evidence="1">Belongs to the peptidase C40 family.</text>
</comment>
<dbReference type="InterPro" id="IPR000064">
    <property type="entry name" value="NLP_P60_dom"/>
</dbReference>
<keyword evidence="3" id="KW-0378">Hydrolase</keyword>
<dbReference type="Proteomes" id="UP000051223">
    <property type="component" value="Unassembled WGS sequence"/>
</dbReference>
<dbReference type="Pfam" id="PF01471">
    <property type="entry name" value="PG_binding_1"/>
    <property type="match status" value="1"/>
</dbReference>
<keyword evidence="4" id="KW-0788">Thiol protease</keyword>
<dbReference type="STRING" id="1423754.FC39_GL001718"/>
<dbReference type="InterPro" id="IPR036366">
    <property type="entry name" value="PGBDSf"/>
</dbReference>
<evidence type="ECO:0000256" key="3">
    <source>
        <dbReference type="ARBA" id="ARBA00022801"/>
    </source>
</evidence>
<protein>
    <recommendedName>
        <fullName evidence="6">NlpC/P60 domain-containing protein</fullName>
    </recommendedName>
</protein>
<evidence type="ECO:0000313" key="7">
    <source>
        <dbReference type="EMBL" id="KRM37805.1"/>
    </source>
</evidence>
<feature type="signal peptide" evidence="5">
    <location>
        <begin position="1"/>
        <end position="27"/>
    </location>
</feature>
<dbReference type="PANTHER" id="PTHR47359:SF3">
    <property type="entry name" value="NLP_P60 DOMAIN-CONTAINING PROTEIN-RELATED"/>
    <property type="match status" value="1"/>
</dbReference>
<dbReference type="InterPro" id="IPR038765">
    <property type="entry name" value="Papain-like_cys_pep_sf"/>
</dbReference>
<evidence type="ECO:0000313" key="8">
    <source>
        <dbReference type="Proteomes" id="UP000051223"/>
    </source>
</evidence>
<dbReference type="InterPro" id="IPR051794">
    <property type="entry name" value="PG_Endopeptidase_C40"/>
</dbReference>
<name>A0A0R1Y6W0_9LACO</name>
<dbReference type="SUPFAM" id="SSF54001">
    <property type="entry name" value="Cysteine proteinases"/>
    <property type="match status" value="1"/>
</dbReference>
<evidence type="ECO:0000259" key="6">
    <source>
        <dbReference type="PROSITE" id="PS51935"/>
    </source>
</evidence>
<proteinExistence type="inferred from homology"/>
<dbReference type="SUPFAM" id="SSF47090">
    <property type="entry name" value="PGBD-like"/>
    <property type="match status" value="1"/>
</dbReference>
<dbReference type="OrthoDB" id="9813118at2"/>
<dbReference type="GO" id="GO:0008234">
    <property type="term" value="F:cysteine-type peptidase activity"/>
    <property type="evidence" value="ECO:0007669"/>
    <property type="project" value="UniProtKB-KW"/>
</dbReference>
<dbReference type="InterPro" id="IPR002477">
    <property type="entry name" value="Peptidoglycan-bd-like"/>
</dbReference>
<feature type="domain" description="NlpC/P60" evidence="6">
    <location>
        <begin position="227"/>
        <end position="365"/>
    </location>
</feature>
<evidence type="ECO:0000256" key="1">
    <source>
        <dbReference type="ARBA" id="ARBA00007074"/>
    </source>
</evidence>
<dbReference type="EMBL" id="AZGI01000061">
    <property type="protein sequence ID" value="KRM37805.1"/>
    <property type="molecule type" value="Genomic_DNA"/>
</dbReference>
<dbReference type="Gene3D" id="1.10.101.10">
    <property type="entry name" value="PGBD-like superfamily/PGBD"/>
    <property type="match status" value="1"/>
</dbReference>
<keyword evidence="2" id="KW-0645">Protease</keyword>
<reference evidence="7 8" key="1">
    <citation type="journal article" date="2015" name="Genome Announc.">
        <title>Expanding the biotechnology potential of lactobacilli through comparative genomics of 213 strains and associated genera.</title>
        <authorList>
            <person name="Sun Z."/>
            <person name="Harris H.M."/>
            <person name="McCann A."/>
            <person name="Guo C."/>
            <person name="Argimon S."/>
            <person name="Zhang W."/>
            <person name="Yang X."/>
            <person name="Jeffery I.B."/>
            <person name="Cooney J.C."/>
            <person name="Kagawa T.F."/>
            <person name="Liu W."/>
            <person name="Song Y."/>
            <person name="Salvetti E."/>
            <person name="Wrobel A."/>
            <person name="Rasinkangas P."/>
            <person name="Parkhill J."/>
            <person name="Rea M.C."/>
            <person name="O'Sullivan O."/>
            <person name="Ritari J."/>
            <person name="Douillard F.P."/>
            <person name="Paul Ross R."/>
            <person name="Yang R."/>
            <person name="Briner A.E."/>
            <person name="Felis G.E."/>
            <person name="de Vos W.M."/>
            <person name="Barrangou R."/>
            <person name="Klaenhammer T.R."/>
            <person name="Caufield P.W."/>
            <person name="Cui Y."/>
            <person name="Zhang H."/>
            <person name="O'Toole P.W."/>
        </authorList>
    </citation>
    <scope>NUCLEOTIDE SEQUENCE [LARGE SCALE GENOMIC DNA]</scope>
    <source>
        <strain evidence="7 8">DSM 5661</strain>
    </source>
</reference>
<evidence type="ECO:0000256" key="4">
    <source>
        <dbReference type="ARBA" id="ARBA00022807"/>
    </source>
</evidence>
<dbReference type="PATRIC" id="fig|1423754.3.peg.1765"/>
<dbReference type="Pfam" id="PF19087">
    <property type="entry name" value="DUF5776"/>
    <property type="match status" value="1"/>
</dbReference>
<dbReference type="PROSITE" id="PS51935">
    <property type="entry name" value="NLPC_P60"/>
    <property type="match status" value="1"/>
</dbReference>
<comment type="caution">
    <text evidence="7">The sequence shown here is derived from an EMBL/GenBank/DDBJ whole genome shotgun (WGS) entry which is preliminary data.</text>
</comment>
<dbReference type="Gene3D" id="3.90.1720.10">
    <property type="entry name" value="endopeptidase domain like (from Nostoc punctiforme)"/>
    <property type="match status" value="1"/>
</dbReference>
<dbReference type="PANTHER" id="PTHR47359">
    <property type="entry name" value="PEPTIDOGLYCAN DL-ENDOPEPTIDASE CWLO"/>
    <property type="match status" value="1"/>
</dbReference>
<evidence type="ECO:0000256" key="5">
    <source>
        <dbReference type="SAM" id="SignalP"/>
    </source>
</evidence>
<sequence>MKKHNKFSIAIIAALMSVSAFSMTAKADESPSASSTAVNIQKSAINKNDYLGTKPKIIRLKHATTLYKDADLTESDHSAKAGYHYLISDLVNNSDQVSVLRTKSGLYIPAKKSLIKSVKAYQNPKGYHQIHYTQVKPYGKVGYNLYRGYEGIKTWKVMHRLGTWAGHNYYNQATYNAVKNFQRKHNLPATGNVNLKTWTKLGFSKKSWYDIDNYIAPLRVQAWQGRKAHIEAMINQAYKYMGKPWLAGCSSSPAYGVDCSGLVMQSLYAAGLSPIPTSSIGHAHPGNEWNSRNLWADKHLKRVPYSQRQRGDLVFYYQPGTHIIWHIAIYLGHNRVIESWPPCVMVQPIVNGQRNVIAGIKRPFI</sequence>
<dbReference type="eggNOG" id="COG0791">
    <property type="taxonomic scope" value="Bacteria"/>
</dbReference>
<dbReference type="RefSeq" id="WP_025081155.1">
    <property type="nucleotide sequence ID" value="NZ_AZGI01000061.1"/>
</dbReference>